<dbReference type="HAMAP" id="MF_00109">
    <property type="entry name" value="Shikimate_kinase"/>
    <property type="match status" value="1"/>
</dbReference>
<accession>A0A9D2G572</accession>
<keyword evidence="4 7" id="KW-0418">Kinase</keyword>
<evidence type="ECO:0000256" key="4">
    <source>
        <dbReference type="ARBA" id="ARBA00022777"/>
    </source>
</evidence>
<dbReference type="InterPro" id="IPR027417">
    <property type="entry name" value="P-loop_NTPase"/>
</dbReference>
<comment type="catalytic activity">
    <reaction evidence="7">
        <text>shikimate + ATP = 3-phosphoshikimate + ADP + H(+)</text>
        <dbReference type="Rhea" id="RHEA:13121"/>
        <dbReference type="ChEBI" id="CHEBI:15378"/>
        <dbReference type="ChEBI" id="CHEBI:30616"/>
        <dbReference type="ChEBI" id="CHEBI:36208"/>
        <dbReference type="ChEBI" id="CHEBI:145989"/>
        <dbReference type="ChEBI" id="CHEBI:456216"/>
        <dbReference type="EC" id="2.7.1.71"/>
    </reaction>
</comment>
<dbReference type="PANTHER" id="PTHR21087">
    <property type="entry name" value="SHIKIMATE KINASE"/>
    <property type="match status" value="1"/>
</dbReference>
<evidence type="ECO:0000256" key="3">
    <source>
        <dbReference type="ARBA" id="ARBA00022741"/>
    </source>
</evidence>
<dbReference type="GO" id="GO:0008652">
    <property type="term" value="P:amino acid biosynthetic process"/>
    <property type="evidence" value="ECO:0007669"/>
    <property type="project" value="UniProtKB-KW"/>
</dbReference>
<dbReference type="GO" id="GO:0009073">
    <property type="term" value="P:aromatic amino acid family biosynthetic process"/>
    <property type="evidence" value="ECO:0007669"/>
    <property type="project" value="UniProtKB-KW"/>
</dbReference>
<protein>
    <recommendedName>
        <fullName evidence="7">Shikimate kinase</fullName>
        <shortName evidence="7">SK</shortName>
        <ecNumber evidence="7">2.7.1.71</ecNumber>
    </recommendedName>
</protein>
<dbReference type="PANTHER" id="PTHR21087:SF16">
    <property type="entry name" value="SHIKIMATE KINASE 1, CHLOROPLASTIC"/>
    <property type="match status" value="1"/>
</dbReference>
<dbReference type="SUPFAM" id="SSF52540">
    <property type="entry name" value="P-loop containing nucleoside triphosphate hydrolases"/>
    <property type="match status" value="1"/>
</dbReference>
<comment type="caution">
    <text evidence="8">The sequence shown here is derived from an EMBL/GenBank/DDBJ whole genome shotgun (WGS) entry which is preliminary data.</text>
</comment>
<gene>
    <name evidence="7" type="primary">aroK</name>
    <name evidence="8" type="ORF">H9964_02585</name>
</gene>
<evidence type="ECO:0000313" key="9">
    <source>
        <dbReference type="Proteomes" id="UP000824102"/>
    </source>
</evidence>
<sequence>MDNLVLIGMPSSGKSTAGVLLAKRIGYGFIDCDLIIQGEEGKKLSEIIEDRGVDGFIGIEERVNAGIMATHCVIATGGSVVYSDRAMRHLKEIGTVVYLELGPEEVERRIPSLAKRGVVMRGNVKDVKGLHEERKPLYEKYADITVSCDGKNIDETVEAIASAAGFEL</sequence>
<feature type="binding site" evidence="7">
    <location>
        <position position="134"/>
    </location>
    <ligand>
        <name>substrate</name>
    </ligand>
</feature>
<feature type="binding site" evidence="7">
    <location>
        <position position="15"/>
    </location>
    <ligand>
        <name>Mg(2+)</name>
        <dbReference type="ChEBI" id="CHEBI:18420"/>
    </ligand>
</feature>
<dbReference type="CDD" id="cd00464">
    <property type="entry name" value="SK"/>
    <property type="match status" value="1"/>
</dbReference>
<keyword evidence="7" id="KW-0963">Cytoplasm</keyword>
<reference evidence="8" key="2">
    <citation type="submission" date="2021-04" db="EMBL/GenBank/DDBJ databases">
        <authorList>
            <person name="Gilroy R."/>
        </authorList>
    </citation>
    <scope>NUCLEOTIDE SEQUENCE</scope>
    <source>
        <strain evidence="8">ChiW7-2402</strain>
    </source>
</reference>
<dbReference type="Proteomes" id="UP000824102">
    <property type="component" value="Unassembled WGS sequence"/>
</dbReference>
<keyword evidence="2 7" id="KW-0808">Transferase</keyword>
<dbReference type="AlphaFoldDB" id="A0A9D2G572"/>
<name>A0A9D2G572_9FIRM</name>
<keyword evidence="1 7" id="KW-0028">Amino-acid biosynthesis</keyword>
<comment type="function">
    <text evidence="7">Catalyzes the specific phosphorylation of the 3-hydroxyl group of shikimic acid using ATP as a cosubstrate.</text>
</comment>
<keyword evidence="6 7" id="KW-0057">Aromatic amino acid biosynthesis</keyword>
<dbReference type="GO" id="GO:0004765">
    <property type="term" value="F:shikimate kinase activity"/>
    <property type="evidence" value="ECO:0007669"/>
    <property type="project" value="UniProtKB-UniRule"/>
</dbReference>
<dbReference type="EC" id="2.7.1.71" evidence="7"/>
<dbReference type="PRINTS" id="PR01100">
    <property type="entry name" value="SHIKIMTKNASE"/>
</dbReference>
<dbReference type="Pfam" id="PF01202">
    <property type="entry name" value="SKI"/>
    <property type="match status" value="1"/>
</dbReference>
<feature type="binding site" evidence="7">
    <location>
        <begin position="11"/>
        <end position="16"/>
    </location>
    <ligand>
        <name>ATP</name>
        <dbReference type="ChEBI" id="CHEBI:30616"/>
    </ligand>
</feature>
<dbReference type="GO" id="GO:0005524">
    <property type="term" value="F:ATP binding"/>
    <property type="evidence" value="ECO:0007669"/>
    <property type="project" value="UniProtKB-UniRule"/>
</dbReference>
<keyword evidence="3 7" id="KW-0547">Nucleotide-binding</keyword>
<comment type="pathway">
    <text evidence="7">Metabolic intermediate biosynthesis; chorismate biosynthesis; chorismate from D-erythrose 4-phosphate and phosphoenolpyruvate: step 5/7.</text>
</comment>
<comment type="caution">
    <text evidence="7">Lacks conserved residue(s) required for the propagation of feature annotation.</text>
</comment>
<feature type="binding site" evidence="7">
    <location>
        <position position="33"/>
    </location>
    <ligand>
        <name>substrate</name>
    </ligand>
</feature>
<evidence type="ECO:0000256" key="2">
    <source>
        <dbReference type="ARBA" id="ARBA00022679"/>
    </source>
</evidence>
<keyword evidence="7" id="KW-0460">Magnesium</keyword>
<proteinExistence type="inferred from homology"/>
<comment type="similarity">
    <text evidence="7">Belongs to the shikimate kinase family.</text>
</comment>
<evidence type="ECO:0000256" key="7">
    <source>
        <dbReference type="HAMAP-Rule" id="MF_00109"/>
    </source>
</evidence>
<evidence type="ECO:0000256" key="6">
    <source>
        <dbReference type="ARBA" id="ARBA00023141"/>
    </source>
</evidence>
<feature type="binding site" evidence="7">
    <location>
        <position position="78"/>
    </location>
    <ligand>
        <name>substrate</name>
    </ligand>
</feature>
<evidence type="ECO:0000313" key="8">
    <source>
        <dbReference type="EMBL" id="HIZ72451.1"/>
    </source>
</evidence>
<comment type="subunit">
    <text evidence="7">Monomer.</text>
</comment>
<dbReference type="EMBL" id="DXBB01000044">
    <property type="protein sequence ID" value="HIZ72451.1"/>
    <property type="molecule type" value="Genomic_DNA"/>
</dbReference>
<evidence type="ECO:0000256" key="5">
    <source>
        <dbReference type="ARBA" id="ARBA00022840"/>
    </source>
</evidence>
<comment type="cofactor">
    <cofactor evidence="7">
        <name>Mg(2+)</name>
        <dbReference type="ChEBI" id="CHEBI:18420"/>
    </cofactor>
    <text evidence="7">Binds 1 Mg(2+) ion per subunit.</text>
</comment>
<keyword evidence="7" id="KW-0479">Metal-binding</keyword>
<dbReference type="Gene3D" id="3.40.50.300">
    <property type="entry name" value="P-loop containing nucleotide triphosphate hydrolases"/>
    <property type="match status" value="1"/>
</dbReference>
<dbReference type="GO" id="GO:0000287">
    <property type="term" value="F:magnesium ion binding"/>
    <property type="evidence" value="ECO:0007669"/>
    <property type="project" value="UniProtKB-UniRule"/>
</dbReference>
<evidence type="ECO:0000256" key="1">
    <source>
        <dbReference type="ARBA" id="ARBA00022605"/>
    </source>
</evidence>
<dbReference type="InterPro" id="IPR031322">
    <property type="entry name" value="Shikimate/glucono_kinase"/>
</dbReference>
<comment type="subcellular location">
    <subcellularLocation>
        <location evidence="7">Cytoplasm</location>
    </subcellularLocation>
</comment>
<dbReference type="InterPro" id="IPR000623">
    <property type="entry name" value="Shikimate_kinase/TSH1"/>
</dbReference>
<dbReference type="GO" id="GO:0005829">
    <property type="term" value="C:cytosol"/>
    <property type="evidence" value="ECO:0007669"/>
    <property type="project" value="TreeGrafter"/>
</dbReference>
<dbReference type="GO" id="GO:0009423">
    <property type="term" value="P:chorismate biosynthetic process"/>
    <property type="evidence" value="ECO:0007669"/>
    <property type="project" value="UniProtKB-UniRule"/>
</dbReference>
<feature type="binding site" evidence="7">
    <location>
        <position position="116"/>
    </location>
    <ligand>
        <name>ATP</name>
        <dbReference type="ChEBI" id="CHEBI:30616"/>
    </ligand>
</feature>
<organism evidence="8 9">
    <name type="scientific">Candidatus Gallimonas intestinavium</name>
    <dbReference type="NCBI Taxonomy" id="2838603"/>
    <lineage>
        <taxon>Bacteria</taxon>
        <taxon>Bacillati</taxon>
        <taxon>Bacillota</taxon>
        <taxon>Clostridia</taxon>
        <taxon>Candidatus Gallimonas</taxon>
    </lineage>
</organism>
<reference evidence="8" key="1">
    <citation type="journal article" date="2021" name="PeerJ">
        <title>Extensive microbial diversity within the chicken gut microbiome revealed by metagenomics and culture.</title>
        <authorList>
            <person name="Gilroy R."/>
            <person name="Ravi A."/>
            <person name="Getino M."/>
            <person name="Pursley I."/>
            <person name="Horton D.L."/>
            <person name="Alikhan N.F."/>
            <person name="Baker D."/>
            <person name="Gharbi K."/>
            <person name="Hall N."/>
            <person name="Watson M."/>
            <person name="Adriaenssens E.M."/>
            <person name="Foster-Nyarko E."/>
            <person name="Jarju S."/>
            <person name="Secka A."/>
            <person name="Antonio M."/>
            <person name="Oren A."/>
            <person name="Chaudhuri R.R."/>
            <person name="La Ragione R."/>
            <person name="Hildebrand F."/>
            <person name="Pallen M.J."/>
        </authorList>
    </citation>
    <scope>NUCLEOTIDE SEQUENCE</scope>
    <source>
        <strain evidence="8">ChiW7-2402</strain>
    </source>
</reference>
<keyword evidence="5 7" id="KW-0067">ATP-binding</keyword>